<protein>
    <recommendedName>
        <fullName evidence="2">Ig-like domain-containing protein</fullName>
    </recommendedName>
</protein>
<feature type="non-terminal residue" evidence="3">
    <location>
        <position position="116"/>
    </location>
</feature>
<evidence type="ECO:0000313" key="3">
    <source>
        <dbReference type="EMBL" id="VUZ42964.1"/>
    </source>
</evidence>
<evidence type="ECO:0000256" key="1">
    <source>
        <dbReference type="SAM" id="MobiDB-lite"/>
    </source>
</evidence>
<feature type="compositionally biased region" description="Polar residues" evidence="1">
    <location>
        <begin position="34"/>
        <end position="49"/>
    </location>
</feature>
<dbReference type="PROSITE" id="PS50835">
    <property type="entry name" value="IG_LIKE"/>
    <property type="match status" value="1"/>
</dbReference>
<dbReference type="InterPro" id="IPR013098">
    <property type="entry name" value="Ig_I-set"/>
</dbReference>
<dbReference type="Pfam" id="PF07679">
    <property type="entry name" value="I-set"/>
    <property type="match status" value="1"/>
</dbReference>
<gene>
    <name evidence="3" type="ORF">WMSIL1_LOCUS3529</name>
</gene>
<dbReference type="InterPro" id="IPR013783">
    <property type="entry name" value="Ig-like_fold"/>
</dbReference>
<organism evidence="3 4">
    <name type="scientific">Hymenolepis diminuta</name>
    <name type="common">Rat tapeworm</name>
    <dbReference type="NCBI Taxonomy" id="6216"/>
    <lineage>
        <taxon>Eukaryota</taxon>
        <taxon>Metazoa</taxon>
        <taxon>Spiralia</taxon>
        <taxon>Lophotrochozoa</taxon>
        <taxon>Platyhelminthes</taxon>
        <taxon>Cestoda</taxon>
        <taxon>Eucestoda</taxon>
        <taxon>Cyclophyllidea</taxon>
        <taxon>Hymenolepididae</taxon>
        <taxon>Hymenolepis</taxon>
    </lineage>
</organism>
<dbReference type="GO" id="GO:0004672">
    <property type="term" value="F:protein kinase activity"/>
    <property type="evidence" value="ECO:0007669"/>
    <property type="project" value="TreeGrafter"/>
</dbReference>
<keyword evidence="4" id="KW-1185">Reference proteome</keyword>
<dbReference type="Proteomes" id="UP000321570">
    <property type="component" value="Unassembled WGS sequence"/>
</dbReference>
<dbReference type="EMBL" id="CABIJS010000110">
    <property type="protein sequence ID" value="VUZ42964.1"/>
    <property type="molecule type" value="Genomic_DNA"/>
</dbReference>
<evidence type="ECO:0000259" key="2">
    <source>
        <dbReference type="PROSITE" id="PS50835"/>
    </source>
</evidence>
<feature type="region of interest" description="Disordered" evidence="1">
    <location>
        <begin position="32"/>
        <end position="82"/>
    </location>
</feature>
<sequence length="116" mass="12998">MDQHTASLVIEEVFGDDTGVFTFRLKTPFGEAETSGSLTVTETHKSLSSVDEEMITPVKRRRAQAPPTFPPFEEESGEAPRFIRPLRSTDVNENEPVMLECQATGQPIPQISWFKD</sequence>
<dbReference type="AlphaFoldDB" id="A0A564Y8X0"/>
<evidence type="ECO:0000313" key="4">
    <source>
        <dbReference type="Proteomes" id="UP000321570"/>
    </source>
</evidence>
<dbReference type="InterPro" id="IPR036179">
    <property type="entry name" value="Ig-like_dom_sf"/>
</dbReference>
<accession>A0A564Y8X0</accession>
<name>A0A564Y8X0_HYMDI</name>
<proteinExistence type="predicted"/>
<feature type="domain" description="Ig-like" evidence="2">
    <location>
        <begin position="80"/>
        <end position="116"/>
    </location>
</feature>
<dbReference type="PANTHER" id="PTHR47633">
    <property type="entry name" value="IMMUNOGLOBULIN"/>
    <property type="match status" value="1"/>
</dbReference>
<dbReference type="PANTHER" id="PTHR47633:SF4">
    <property type="entry name" value="MYOPALLADIN ISOFORM X1"/>
    <property type="match status" value="1"/>
</dbReference>
<reference evidence="3 4" key="1">
    <citation type="submission" date="2019-07" db="EMBL/GenBank/DDBJ databases">
        <authorList>
            <person name="Jastrzebski P J."/>
            <person name="Paukszto L."/>
            <person name="Jastrzebski P J."/>
        </authorList>
    </citation>
    <scope>NUCLEOTIDE SEQUENCE [LARGE SCALE GENOMIC DNA]</scope>
    <source>
        <strain evidence="3 4">WMS-il1</strain>
    </source>
</reference>
<dbReference type="InterPro" id="IPR007110">
    <property type="entry name" value="Ig-like_dom"/>
</dbReference>
<dbReference type="SUPFAM" id="SSF48726">
    <property type="entry name" value="Immunoglobulin"/>
    <property type="match status" value="2"/>
</dbReference>
<dbReference type="Gene3D" id="2.60.40.10">
    <property type="entry name" value="Immunoglobulins"/>
    <property type="match status" value="2"/>
</dbReference>